<dbReference type="InterPro" id="IPR036390">
    <property type="entry name" value="WH_DNA-bd_sf"/>
</dbReference>
<accession>A1R620</accession>
<keyword evidence="3" id="KW-1185">Reference proteome</keyword>
<dbReference type="Gene3D" id="1.10.10.10">
    <property type="entry name" value="Winged helix-like DNA-binding domain superfamily/Winged helix DNA-binding domain"/>
    <property type="match status" value="1"/>
</dbReference>
<dbReference type="HOGENOM" id="CLU_083287_27_5_11"/>
<evidence type="ECO:0000259" key="1">
    <source>
        <dbReference type="PROSITE" id="PS50995"/>
    </source>
</evidence>
<dbReference type="PANTHER" id="PTHR33164">
    <property type="entry name" value="TRANSCRIPTIONAL REGULATOR, MARR FAMILY"/>
    <property type="match status" value="1"/>
</dbReference>
<gene>
    <name evidence="2" type="ordered locus">AAur_1937</name>
</gene>
<organism evidence="2 3">
    <name type="scientific">Paenarthrobacter aurescens (strain TC1)</name>
    <dbReference type="NCBI Taxonomy" id="290340"/>
    <lineage>
        <taxon>Bacteria</taxon>
        <taxon>Bacillati</taxon>
        <taxon>Actinomycetota</taxon>
        <taxon>Actinomycetes</taxon>
        <taxon>Micrococcales</taxon>
        <taxon>Micrococcaceae</taxon>
        <taxon>Paenarthrobacter</taxon>
    </lineage>
</organism>
<name>A1R620_PAEAT</name>
<reference evidence="2 3" key="1">
    <citation type="journal article" date="2006" name="PLoS Genet.">
        <title>Secrets of soil survival revealed by the genome sequence of Arthrobacter aurescens TC1.</title>
        <authorList>
            <person name="Mongodin E.F."/>
            <person name="Shapir N."/>
            <person name="Daugherty S.C."/>
            <person name="DeBoy R.T."/>
            <person name="Emerson J.B."/>
            <person name="Shvartzbeyn A."/>
            <person name="Radune D."/>
            <person name="Vamathevan J."/>
            <person name="Riggs F."/>
            <person name="Grinberg V."/>
            <person name="Khouri H."/>
            <person name="Wackett L.P."/>
            <person name="Nelson K.E."/>
            <person name="Sadowsky M.J."/>
        </authorList>
    </citation>
    <scope>NUCLEOTIDE SEQUENCE [LARGE SCALE GENOMIC DNA]</scope>
    <source>
        <strain evidence="2 3">TC1</strain>
    </source>
</reference>
<dbReference type="GO" id="GO:0006950">
    <property type="term" value="P:response to stress"/>
    <property type="evidence" value="ECO:0007669"/>
    <property type="project" value="TreeGrafter"/>
</dbReference>
<evidence type="ECO:0000313" key="2">
    <source>
        <dbReference type="EMBL" id="ABM06741.1"/>
    </source>
</evidence>
<dbReference type="SMART" id="SM00347">
    <property type="entry name" value="HTH_MARR"/>
    <property type="match status" value="1"/>
</dbReference>
<dbReference type="Proteomes" id="UP000000637">
    <property type="component" value="Chromosome"/>
</dbReference>
<dbReference type="InterPro" id="IPR039422">
    <property type="entry name" value="MarR/SlyA-like"/>
</dbReference>
<dbReference type="STRING" id="290340.AAur_1937"/>
<dbReference type="PROSITE" id="PS50995">
    <property type="entry name" value="HTH_MARR_2"/>
    <property type="match status" value="1"/>
</dbReference>
<dbReference type="EMBL" id="CP000474">
    <property type="protein sequence ID" value="ABM06741.1"/>
    <property type="molecule type" value="Genomic_DNA"/>
</dbReference>
<protein>
    <submittedName>
        <fullName evidence="2">Transcriptional regulator, MarR family</fullName>
    </submittedName>
</protein>
<feature type="domain" description="HTH marR-type" evidence="1">
    <location>
        <begin position="45"/>
        <end position="187"/>
    </location>
</feature>
<dbReference type="SUPFAM" id="SSF46785">
    <property type="entry name" value="Winged helix' DNA-binding domain"/>
    <property type="match status" value="1"/>
</dbReference>
<dbReference type="AlphaFoldDB" id="A1R620"/>
<dbReference type="InterPro" id="IPR000835">
    <property type="entry name" value="HTH_MarR-typ"/>
</dbReference>
<proteinExistence type="predicted"/>
<dbReference type="Pfam" id="PF01047">
    <property type="entry name" value="MarR"/>
    <property type="match status" value="1"/>
</dbReference>
<dbReference type="GO" id="GO:0003700">
    <property type="term" value="F:DNA-binding transcription factor activity"/>
    <property type="evidence" value="ECO:0007669"/>
    <property type="project" value="InterPro"/>
</dbReference>
<evidence type="ECO:0000313" key="3">
    <source>
        <dbReference type="Proteomes" id="UP000000637"/>
    </source>
</evidence>
<dbReference type="PANTHER" id="PTHR33164:SF104">
    <property type="entry name" value="TRANSCRIPTIONAL REGULATORY PROTEIN"/>
    <property type="match status" value="1"/>
</dbReference>
<dbReference type="PRINTS" id="PR00598">
    <property type="entry name" value="HTHMARR"/>
</dbReference>
<sequence>MLPLLGSSVLRCLDRMKERVRMTTESQNTETDAVDAIIEDWHRERPDLDPRTIGVFGRLQSLVARQRAVQNVNYEEYGLTLASFDVLANLRRSGPPHRKTAGELASSSMLTTGGITFRLDRMEEQNLIERVRSKEDRRVVYAQMTDHGKELIDEVISKHLETQRNMLAGLTSKEIDQLAVLLKKTEASIVAYDPKASSADELTLNV</sequence>
<dbReference type="InterPro" id="IPR036388">
    <property type="entry name" value="WH-like_DNA-bd_sf"/>
</dbReference>
<dbReference type="eggNOG" id="COG1846">
    <property type="taxonomic scope" value="Bacteria"/>
</dbReference>
<dbReference type="KEGG" id="aau:AAur_1937"/>